<evidence type="ECO:0000256" key="3">
    <source>
        <dbReference type="ARBA" id="ARBA00022723"/>
    </source>
</evidence>
<reference evidence="8" key="1">
    <citation type="submission" date="2020-05" db="EMBL/GenBank/DDBJ databases">
        <authorList>
            <person name="Chiriac C."/>
            <person name="Salcher M."/>
            <person name="Ghai R."/>
            <person name="Kavagutti S V."/>
        </authorList>
    </citation>
    <scope>NUCLEOTIDE SEQUENCE</scope>
</reference>
<keyword evidence="5" id="KW-0560">Oxidoreductase</keyword>
<evidence type="ECO:0000259" key="7">
    <source>
        <dbReference type="PROSITE" id="PS00083"/>
    </source>
</evidence>
<dbReference type="SUPFAM" id="SSF49482">
    <property type="entry name" value="Aromatic compound dioxygenase"/>
    <property type="match status" value="1"/>
</dbReference>
<dbReference type="InterPro" id="IPR000627">
    <property type="entry name" value="Intradiol_dOase_C"/>
</dbReference>
<dbReference type="InterPro" id="IPR015889">
    <property type="entry name" value="Intradiol_dOase_core"/>
</dbReference>
<evidence type="ECO:0000313" key="8">
    <source>
        <dbReference type="EMBL" id="CAB4751442.1"/>
    </source>
</evidence>
<dbReference type="PANTHER" id="PTHR33711">
    <property type="entry name" value="DIOXYGENASE, PUTATIVE (AFU_ORTHOLOGUE AFUA_2G02910)-RELATED"/>
    <property type="match status" value="1"/>
</dbReference>
<organism evidence="8">
    <name type="scientific">freshwater metagenome</name>
    <dbReference type="NCBI Taxonomy" id="449393"/>
    <lineage>
        <taxon>unclassified sequences</taxon>
        <taxon>metagenomes</taxon>
        <taxon>ecological metagenomes</taxon>
    </lineage>
</organism>
<dbReference type="AlphaFoldDB" id="A0A6J6TV13"/>
<evidence type="ECO:0000256" key="5">
    <source>
        <dbReference type="ARBA" id="ARBA00023002"/>
    </source>
</evidence>
<protein>
    <submittedName>
        <fullName evidence="8">Unannotated protein</fullName>
    </submittedName>
</protein>
<dbReference type="InterPro" id="IPR050770">
    <property type="entry name" value="Intradiol_RC_Dioxygenase"/>
</dbReference>
<dbReference type="Pfam" id="PF04444">
    <property type="entry name" value="Dioxygenase_N"/>
    <property type="match status" value="1"/>
</dbReference>
<dbReference type="PANTHER" id="PTHR33711:SF7">
    <property type="entry name" value="INTRADIOL RING-CLEAVAGE DIOXYGENASES DOMAIN-CONTAINING PROTEIN-RELATED"/>
    <property type="match status" value="1"/>
</dbReference>
<dbReference type="EMBL" id="CAEZZK010000018">
    <property type="protein sequence ID" value="CAB4751442.1"/>
    <property type="molecule type" value="Genomic_DNA"/>
</dbReference>
<dbReference type="InterPro" id="IPR007535">
    <property type="entry name" value="Catechol_dOase_N"/>
</dbReference>
<keyword evidence="4" id="KW-0223">Dioxygenase</keyword>
<evidence type="ECO:0000256" key="6">
    <source>
        <dbReference type="ARBA" id="ARBA00023004"/>
    </source>
</evidence>
<comment type="cofactor">
    <cofactor evidence="1">
        <name>Fe(3+)</name>
        <dbReference type="ChEBI" id="CHEBI:29034"/>
    </cofactor>
</comment>
<dbReference type="Pfam" id="PF00775">
    <property type="entry name" value="Dioxygenase_C"/>
    <property type="match status" value="1"/>
</dbReference>
<feature type="domain" description="Intradiol ring-cleavage dioxygenases" evidence="7">
    <location>
        <begin position="132"/>
        <end position="160"/>
    </location>
</feature>
<evidence type="ECO:0000256" key="2">
    <source>
        <dbReference type="ARBA" id="ARBA00007825"/>
    </source>
</evidence>
<comment type="similarity">
    <text evidence="2">Belongs to the intradiol ring-cleavage dioxygenase family.</text>
</comment>
<dbReference type="GO" id="GO:0009712">
    <property type="term" value="P:catechol-containing compound metabolic process"/>
    <property type="evidence" value="ECO:0007669"/>
    <property type="project" value="InterPro"/>
</dbReference>
<keyword evidence="3" id="KW-0479">Metal-binding</keyword>
<accession>A0A6J6TV13</accession>
<sequence>MSTRITSAEHLKEVQNSFDDSMNPRLVEVLRAAVKHLHAFTAEVGLTHKEWFAGIDFLTQTGKMCDEVRQEFILLSDTLGVSMLLEMINYAASDGATEPTVFGPFHVDGAPNRKDGESIIDHIFPTDSPLVFSGTVNDLNGKPIAGASLDVWQVQSNGLYDVQQGASQRNLRGIF</sequence>
<evidence type="ECO:0000256" key="1">
    <source>
        <dbReference type="ARBA" id="ARBA00001965"/>
    </source>
</evidence>
<dbReference type="GO" id="GO:0018576">
    <property type="term" value="F:catechol 1,2-dioxygenase activity"/>
    <property type="evidence" value="ECO:0007669"/>
    <property type="project" value="InterPro"/>
</dbReference>
<proteinExistence type="inferred from homology"/>
<evidence type="ECO:0000256" key="4">
    <source>
        <dbReference type="ARBA" id="ARBA00022964"/>
    </source>
</evidence>
<dbReference type="PROSITE" id="PS00083">
    <property type="entry name" value="INTRADIOL_DIOXYGENAS"/>
    <property type="match status" value="1"/>
</dbReference>
<name>A0A6J6TV13_9ZZZZ</name>
<gene>
    <name evidence="8" type="ORF">UFOPK2855_00177</name>
</gene>
<keyword evidence="6" id="KW-0408">Iron</keyword>
<dbReference type="GO" id="GO:0008199">
    <property type="term" value="F:ferric iron binding"/>
    <property type="evidence" value="ECO:0007669"/>
    <property type="project" value="InterPro"/>
</dbReference>
<dbReference type="Gene3D" id="2.60.130.10">
    <property type="entry name" value="Aromatic compound dioxygenase"/>
    <property type="match status" value="1"/>
</dbReference>